<keyword evidence="3" id="KW-0804">Transcription</keyword>
<feature type="domain" description="HTH hxlR-type" evidence="4">
    <location>
        <begin position="7"/>
        <end position="105"/>
    </location>
</feature>
<dbReference type="Pfam" id="PF01638">
    <property type="entry name" value="HxlR"/>
    <property type="match status" value="1"/>
</dbReference>
<evidence type="ECO:0000256" key="1">
    <source>
        <dbReference type="ARBA" id="ARBA00023015"/>
    </source>
</evidence>
<dbReference type="InterPro" id="IPR011991">
    <property type="entry name" value="ArsR-like_HTH"/>
</dbReference>
<dbReference type="GO" id="GO:0003677">
    <property type="term" value="F:DNA binding"/>
    <property type="evidence" value="ECO:0007669"/>
    <property type="project" value="UniProtKB-KW"/>
</dbReference>
<proteinExistence type="predicted"/>
<sequence>MKGNSACPVTNTMAVIGGKWKPIIMWIIRDRSRRFGEIRKLILGITQKMLTQQLRELENDGIIHREVYPVVPPKVEYSLTELGRTLTPILEAMAEWGKSEEKRGRP</sequence>
<dbReference type="SUPFAM" id="SSF46785">
    <property type="entry name" value="Winged helix' DNA-binding domain"/>
    <property type="match status" value="1"/>
</dbReference>
<comment type="caution">
    <text evidence="5">The sequence shown here is derived from an EMBL/GenBank/DDBJ whole genome shotgun (WGS) entry which is preliminary data.</text>
</comment>
<dbReference type="PROSITE" id="PS51118">
    <property type="entry name" value="HTH_HXLR"/>
    <property type="match status" value="1"/>
</dbReference>
<dbReference type="InterPro" id="IPR036388">
    <property type="entry name" value="WH-like_DNA-bd_sf"/>
</dbReference>
<dbReference type="EMBL" id="JACRDE010000547">
    <property type="protein sequence ID" value="MBI5251974.1"/>
    <property type="molecule type" value="Genomic_DNA"/>
</dbReference>
<name>A0A9D6V5N8_9BACT</name>
<evidence type="ECO:0000313" key="5">
    <source>
        <dbReference type="EMBL" id="MBI5251974.1"/>
    </source>
</evidence>
<dbReference type="GO" id="GO:0006355">
    <property type="term" value="P:regulation of DNA-templated transcription"/>
    <property type="evidence" value="ECO:0007669"/>
    <property type="project" value="UniProtKB-ARBA"/>
</dbReference>
<keyword evidence="1" id="KW-0805">Transcription regulation</keyword>
<evidence type="ECO:0000256" key="3">
    <source>
        <dbReference type="ARBA" id="ARBA00023163"/>
    </source>
</evidence>
<dbReference type="Gene3D" id="1.10.10.10">
    <property type="entry name" value="Winged helix-like DNA-binding domain superfamily/Winged helix DNA-binding domain"/>
    <property type="match status" value="1"/>
</dbReference>
<reference evidence="5" key="1">
    <citation type="submission" date="2020-07" db="EMBL/GenBank/DDBJ databases">
        <title>Huge and variable diversity of episymbiotic CPR bacteria and DPANN archaea in groundwater ecosystems.</title>
        <authorList>
            <person name="He C.Y."/>
            <person name="Keren R."/>
            <person name="Whittaker M."/>
            <person name="Farag I.F."/>
            <person name="Doudna J."/>
            <person name="Cate J.H.D."/>
            <person name="Banfield J.F."/>
        </authorList>
    </citation>
    <scope>NUCLEOTIDE SEQUENCE</scope>
    <source>
        <strain evidence="5">NC_groundwater_1664_Pr3_B-0.1um_52_9</strain>
    </source>
</reference>
<evidence type="ECO:0000259" key="4">
    <source>
        <dbReference type="PROSITE" id="PS51118"/>
    </source>
</evidence>
<dbReference type="PANTHER" id="PTHR33204">
    <property type="entry name" value="TRANSCRIPTIONAL REGULATOR, MARR FAMILY"/>
    <property type="match status" value="1"/>
</dbReference>
<dbReference type="AlphaFoldDB" id="A0A9D6V5N8"/>
<dbReference type="Proteomes" id="UP000807825">
    <property type="component" value="Unassembled WGS sequence"/>
</dbReference>
<protein>
    <submittedName>
        <fullName evidence="5">Helix-turn-helix transcriptional regulator</fullName>
    </submittedName>
</protein>
<evidence type="ECO:0000313" key="6">
    <source>
        <dbReference type="Proteomes" id="UP000807825"/>
    </source>
</evidence>
<dbReference type="InterPro" id="IPR002577">
    <property type="entry name" value="HTH_HxlR"/>
</dbReference>
<dbReference type="PANTHER" id="PTHR33204:SF29">
    <property type="entry name" value="TRANSCRIPTIONAL REGULATOR"/>
    <property type="match status" value="1"/>
</dbReference>
<evidence type="ECO:0000256" key="2">
    <source>
        <dbReference type="ARBA" id="ARBA00023125"/>
    </source>
</evidence>
<organism evidence="5 6">
    <name type="scientific">Desulfomonile tiedjei</name>
    <dbReference type="NCBI Taxonomy" id="2358"/>
    <lineage>
        <taxon>Bacteria</taxon>
        <taxon>Pseudomonadati</taxon>
        <taxon>Thermodesulfobacteriota</taxon>
        <taxon>Desulfomonilia</taxon>
        <taxon>Desulfomonilales</taxon>
        <taxon>Desulfomonilaceae</taxon>
        <taxon>Desulfomonile</taxon>
    </lineage>
</organism>
<dbReference type="CDD" id="cd00090">
    <property type="entry name" value="HTH_ARSR"/>
    <property type="match status" value="1"/>
</dbReference>
<dbReference type="InterPro" id="IPR036390">
    <property type="entry name" value="WH_DNA-bd_sf"/>
</dbReference>
<keyword evidence="2" id="KW-0238">DNA-binding</keyword>
<gene>
    <name evidence="5" type="ORF">HY912_20975</name>
</gene>
<accession>A0A9D6V5N8</accession>